<accession>A0A923MY21</accession>
<protein>
    <submittedName>
        <fullName evidence="1">Uncharacterized protein</fullName>
    </submittedName>
</protein>
<organism evidence="1 2">
    <name type="scientific">Ramlibacter cellulosilyticus</name>
    <dbReference type="NCBI Taxonomy" id="2764187"/>
    <lineage>
        <taxon>Bacteria</taxon>
        <taxon>Pseudomonadati</taxon>
        <taxon>Pseudomonadota</taxon>
        <taxon>Betaproteobacteria</taxon>
        <taxon>Burkholderiales</taxon>
        <taxon>Comamonadaceae</taxon>
        <taxon>Ramlibacter</taxon>
    </lineage>
</organism>
<evidence type="ECO:0000313" key="2">
    <source>
        <dbReference type="Proteomes" id="UP000608513"/>
    </source>
</evidence>
<dbReference type="EMBL" id="JACORT010000016">
    <property type="protein sequence ID" value="MBC5786229.1"/>
    <property type="molecule type" value="Genomic_DNA"/>
</dbReference>
<reference evidence="1" key="1">
    <citation type="submission" date="2020-08" db="EMBL/GenBank/DDBJ databases">
        <title>Ramlibacter sp. USB13 16S ribosomal RNA gene genome sequencing and assembly.</title>
        <authorList>
            <person name="Kang M."/>
        </authorList>
    </citation>
    <scope>NUCLEOTIDE SEQUENCE</scope>
    <source>
        <strain evidence="1">USB13</strain>
    </source>
</reference>
<evidence type="ECO:0000313" key="1">
    <source>
        <dbReference type="EMBL" id="MBC5786229.1"/>
    </source>
</evidence>
<dbReference type="Proteomes" id="UP000608513">
    <property type="component" value="Unassembled WGS sequence"/>
</dbReference>
<keyword evidence="2" id="KW-1185">Reference proteome</keyword>
<dbReference type="RefSeq" id="WP_187078976.1">
    <property type="nucleotide sequence ID" value="NZ_JACORT010000016.1"/>
</dbReference>
<comment type="caution">
    <text evidence="1">The sequence shown here is derived from an EMBL/GenBank/DDBJ whole genome shotgun (WGS) entry which is preliminary data.</text>
</comment>
<proteinExistence type="predicted"/>
<dbReference type="AlphaFoldDB" id="A0A923MY21"/>
<sequence>MDKTHDRRPGRHKAARHALRRLLHGLVAVLFLLAAGLAARGVRADTLDQQNAPANWGGGANQFQGRAVQTISPTLGCLPVST</sequence>
<gene>
    <name evidence="1" type="ORF">H8N03_25050</name>
</gene>
<name>A0A923MY21_9BURK</name>